<name>A0A495R7Z3_9EURY</name>
<proteinExistence type="predicted"/>
<reference evidence="1 2" key="1">
    <citation type="submission" date="2018-10" db="EMBL/GenBank/DDBJ databases">
        <title>Genomic Encyclopedia of Archaeal and Bacterial Type Strains, Phase II (KMG-II): from individual species to whole genera.</title>
        <authorList>
            <person name="Goeker M."/>
        </authorList>
    </citation>
    <scope>NUCLEOTIDE SEQUENCE [LARGE SCALE GENOMIC DNA]</scope>
    <source>
        <strain evidence="1 2">DSM 11927</strain>
    </source>
</reference>
<dbReference type="Proteomes" id="UP000268233">
    <property type="component" value="Unassembled WGS sequence"/>
</dbReference>
<dbReference type="EMBL" id="RBWW01000001">
    <property type="protein sequence ID" value="RKS83369.1"/>
    <property type="molecule type" value="Genomic_DNA"/>
</dbReference>
<accession>A0A495R7Z3</accession>
<gene>
    <name evidence="1" type="ORF">BDK61_2752</name>
</gene>
<keyword evidence="2" id="KW-1185">Reference proteome</keyword>
<evidence type="ECO:0000313" key="1">
    <source>
        <dbReference type="EMBL" id="RKS83369.1"/>
    </source>
</evidence>
<dbReference type="AlphaFoldDB" id="A0A495R7Z3"/>
<sequence>MSVDTNTTDAKRDDRLETLYNVHEELQTIAESDVPYAEYAENWLASLREAGYDV</sequence>
<comment type="caution">
    <text evidence="1">The sequence shown here is derived from an EMBL/GenBank/DDBJ whole genome shotgun (WGS) entry which is preliminary data.</text>
</comment>
<organism evidence="1 2">
    <name type="scientific">Haloarcula quadrata</name>
    <dbReference type="NCBI Taxonomy" id="182779"/>
    <lineage>
        <taxon>Archaea</taxon>
        <taxon>Methanobacteriati</taxon>
        <taxon>Methanobacteriota</taxon>
        <taxon>Stenosarchaea group</taxon>
        <taxon>Halobacteria</taxon>
        <taxon>Halobacteriales</taxon>
        <taxon>Haloarculaceae</taxon>
        <taxon>Haloarcula</taxon>
    </lineage>
</organism>
<protein>
    <submittedName>
        <fullName evidence="1">Uncharacterized protein</fullName>
    </submittedName>
</protein>
<dbReference type="RefSeq" id="WP_167467385.1">
    <property type="nucleotide sequence ID" value="NZ_RBWW01000001.1"/>
</dbReference>
<evidence type="ECO:0000313" key="2">
    <source>
        <dbReference type="Proteomes" id="UP000268233"/>
    </source>
</evidence>